<dbReference type="PROSITE" id="PS01124">
    <property type="entry name" value="HTH_ARAC_FAMILY_2"/>
    <property type="match status" value="1"/>
</dbReference>
<feature type="domain" description="HTH araC/xylS-type" evidence="4">
    <location>
        <begin position="240"/>
        <end position="343"/>
    </location>
</feature>
<keyword evidence="2" id="KW-0238">DNA-binding</keyword>
<evidence type="ECO:0000256" key="1">
    <source>
        <dbReference type="ARBA" id="ARBA00023015"/>
    </source>
</evidence>
<keyword evidence="3" id="KW-0804">Transcription</keyword>
<proteinExistence type="predicted"/>
<dbReference type="InterPro" id="IPR018062">
    <property type="entry name" value="HTH_AraC-typ_CS"/>
</dbReference>
<dbReference type="SMART" id="SM00342">
    <property type="entry name" value="HTH_ARAC"/>
    <property type="match status" value="1"/>
</dbReference>
<evidence type="ECO:0000256" key="2">
    <source>
        <dbReference type="ARBA" id="ARBA00023125"/>
    </source>
</evidence>
<dbReference type="Proteomes" id="UP001304071">
    <property type="component" value="Chromosome 1"/>
</dbReference>
<dbReference type="InterPro" id="IPR018060">
    <property type="entry name" value="HTH_AraC"/>
</dbReference>
<dbReference type="RefSeq" id="WP_261895585.1">
    <property type="nucleotide sequence ID" value="NZ_AP024895.1"/>
</dbReference>
<name>A0ABZ0QF97_9VIBR</name>
<sequence length="346" mass="39968">MEEIVGTCTNWIARDILRFFDEKGIAVEPILHHSGIVRCELERPEGRLTQDQYAKLLKSLTRYTSQYYDYLMVKQQQSEYLQFLYSQSPDLLGLCLNSPDVEHCLQHFFAHRSLIENTNQIEIECYPQAWHLNVVSSGCNESNTLAAISYFILIYELLHNYTPVPKVTIYLPLSSTAYQSKLATAFDNQCVYHAGTTQIVIDQSTLITQHPYWNATLYALQLERVARLNTSLDEQTSWRQNVIEQIERQLGNQSSTPETHLLHQVCFELKVSRWTLNLRLKEEQTSFTELVKKVRVDKACELLTQTNLSLLDISDQLGFSSQAVFSRFFKTALNRTPLAYRNGHQG</sequence>
<evidence type="ECO:0000259" key="4">
    <source>
        <dbReference type="PROSITE" id="PS01124"/>
    </source>
</evidence>
<dbReference type="EMBL" id="CP138203">
    <property type="protein sequence ID" value="WPC75133.1"/>
    <property type="molecule type" value="Genomic_DNA"/>
</dbReference>
<dbReference type="Pfam" id="PF12833">
    <property type="entry name" value="HTH_18"/>
    <property type="match status" value="1"/>
</dbReference>
<dbReference type="PROSITE" id="PS00041">
    <property type="entry name" value="HTH_ARAC_FAMILY_1"/>
    <property type="match status" value="1"/>
</dbReference>
<organism evidence="5 6">
    <name type="scientific">Vibrio porteresiae DSM 19223</name>
    <dbReference type="NCBI Taxonomy" id="1123496"/>
    <lineage>
        <taxon>Bacteria</taxon>
        <taxon>Pseudomonadati</taxon>
        <taxon>Pseudomonadota</taxon>
        <taxon>Gammaproteobacteria</taxon>
        <taxon>Vibrionales</taxon>
        <taxon>Vibrionaceae</taxon>
        <taxon>Vibrio</taxon>
    </lineage>
</organism>
<protein>
    <submittedName>
        <fullName evidence="5">Helix-turn-helix transcriptional regulator</fullName>
    </submittedName>
</protein>
<dbReference type="Gene3D" id="1.10.10.60">
    <property type="entry name" value="Homeodomain-like"/>
    <property type="match status" value="1"/>
</dbReference>
<reference evidence="5 6" key="1">
    <citation type="submission" date="2023-11" db="EMBL/GenBank/DDBJ databases">
        <title>Plant-associative lifestyle of Vibrio porteresiae and its evolutionary dynamics.</title>
        <authorList>
            <person name="Rameshkumar N."/>
            <person name="Kirti K."/>
        </authorList>
    </citation>
    <scope>NUCLEOTIDE SEQUENCE [LARGE SCALE GENOMIC DNA]</scope>
    <source>
        <strain evidence="5 6">MSSRF30</strain>
    </source>
</reference>
<gene>
    <name evidence="5" type="ORF">R8Z52_08025</name>
</gene>
<evidence type="ECO:0000313" key="6">
    <source>
        <dbReference type="Proteomes" id="UP001304071"/>
    </source>
</evidence>
<keyword evidence="6" id="KW-1185">Reference proteome</keyword>
<accession>A0ABZ0QF97</accession>
<dbReference type="PANTHER" id="PTHR47894">
    <property type="entry name" value="HTH-TYPE TRANSCRIPTIONAL REGULATOR GADX"/>
    <property type="match status" value="1"/>
</dbReference>
<keyword evidence="1" id="KW-0805">Transcription regulation</keyword>
<evidence type="ECO:0000256" key="3">
    <source>
        <dbReference type="ARBA" id="ARBA00023163"/>
    </source>
</evidence>
<dbReference type="PANTHER" id="PTHR47894:SF1">
    <property type="entry name" value="HTH-TYPE TRANSCRIPTIONAL REGULATOR VQSM"/>
    <property type="match status" value="1"/>
</dbReference>
<dbReference type="InterPro" id="IPR009057">
    <property type="entry name" value="Homeodomain-like_sf"/>
</dbReference>
<dbReference type="SUPFAM" id="SSF46689">
    <property type="entry name" value="Homeodomain-like"/>
    <property type="match status" value="1"/>
</dbReference>
<evidence type="ECO:0000313" key="5">
    <source>
        <dbReference type="EMBL" id="WPC75133.1"/>
    </source>
</evidence>